<dbReference type="Pfam" id="PF00069">
    <property type="entry name" value="Pkinase"/>
    <property type="match status" value="1"/>
</dbReference>
<evidence type="ECO:0000313" key="2">
    <source>
        <dbReference type="EMBL" id="ORY06035.1"/>
    </source>
</evidence>
<keyword evidence="2" id="KW-0418">Kinase</keyword>
<feature type="domain" description="Protein kinase" evidence="1">
    <location>
        <begin position="1"/>
        <end position="278"/>
    </location>
</feature>
<dbReference type="Gene3D" id="1.10.510.10">
    <property type="entry name" value="Transferase(Phosphotransferase) domain 1"/>
    <property type="match status" value="1"/>
</dbReference>
<accession>A0A1Y1Z892</accession>
<comment type="caution">
    <text evidence="2">The sequence shown here is derived from an EMBL/GenBank/DDBJ whole genome shotgun (WGS) entry which is preliminary data.</text>
</comment>
<evidence type="ECO:0000313" key="3">
    <source>
        <dbReference type="Proteomes" id="UP000193144"/>
    </source>
</evidence>
<protein>
    <submittedName>
        <fullName evidence="2">Kinase-like domain-containing protein</fullName>
    </submittedName>
</protein>
<evidence type="ECO:0000259" key="1">
    <source>
        <dbReference type="PROSITE" id="PS50011"/>
    </source>
</evidence>
<dbReference type="InterPro" id="IPR000719">
    <property type="entry name" value="Prot_kinase_dom"/>
</dbReference>
<dbReference type="InterPro" id="IPR011009">
    <property type="entry name" value="Kinase-like_dom_sf"/>
</dbReference>
<dbReference type="PROSITE" id="PS50011">
    <property type="entry name" value="PROTEIN_KINASE_DOM"/>
    <property type="match status" value="1"/>
</dbReference>
<organism evidence="2 3">
    <name type="scientific">Clohesyomyces aquaticus</name>
    <dbReference type="NCBI Taxonomy" id="1231657"/>
    <lineage>
        <taxon>Eukaryota</taxon>
        <taxon>Fungi</taxon>
        <taxon>Dikarya</taxon>
        <taxon>Ascomycota</taxon>
        <taxon>Pezizomycotina</taxon>
        <taxon>Dothideomycetes</taxon>
        <taxon>Pleosporomycetidae</taxon>
        <taxon>Pleosporales</taxon>
        <taxon>Lindgomycetaceae</taxon>
        <taxon>Clohesyomyces</taxon>
    </lineage>
</organism>
<dbReference type="OrthoDB" id="4062651at2759"/>
<dbReference type="GO" id="GO:0004674">
    <property type="term" value="F:protein serine/threonine kinase activity"/>
    <property type="evidence" value="ECO:0007669"/>
    <property type="project" value="TreeGrafter"/>
</dbReference>
<dbReference type="SUPFAM" id="SSF56112">
    <property type="entry name" value="Protein kinase-like (PK-like)"/>
    <property type="match status" value="1"/>
</dbReference>
<dbReference type="GO" id="GO:0005524">
    <property type="term" value="F:ATP binding"/>
    <property type="evidence" value="ECO:0007669"/>
    <property type="project" value="InterPro"/>
</dbReference>
<dbReference type="EMBL" id="MCFA01000120">
    <property type="protein sequence ID" value="ORY06035.1"/>
    <property type="molecule type" value="Genomic_DNA"/>
</dbReference>
<keyword evidence="2" id="KW-0808">Transferase</keyword>
<proteinExistence type="predicted"/>
<dbReference type="PANTHER" id="PTHR24359">
    <property type="entry name" value="SERINE/THREONINE-PROTEIN KINASE SBK1"/>
    <property type="match status" value="1"/>
</dbReference>
<dbReference type="Proteomes" id="UP000193144">
    <property type="component" value="Unassembled WGS sequence"/>
</dbReference>
<dbReference type="PANTHER" id="PTHR24359:SF37">
    <property type="entry name" value="PROTEIN KINASE DOMAIN-CONTAINING PROTEIN"/>
    <property type="match status" value="1"/>
</dbReference>
<dbReference type="STRING" id="1231657.A0A1Y1Z892"/>
<gene>
    <name evidence="2" type="ORF">BCR34DRAFT_41825</name>
</gene>
<name>A0A1Y1Z892_9PLEO</name>
<keyword evidence="3" id="KW-1185">Reference proteome</keyword>
<dbReference type="AlphaFoldDB" id="A0A1Y1Z892"/>
<reference evidence="2 3" key="1">
    <citation type="submission" date="2016-07" db="EMBL/GenBank/DDBJ databases">
        <title>Pervasive Adenine N6-methylation of Active Genes in Fungi.</title>
        <authorList>
            <consortium name="DOE Joint Genome Institute"/>
            <person name="Mondo S.J."/>
            <person name="Dannebaum R.O."/>
            <person name="Kuo R.C."/>
            <person name="Labutti K."/>
            <person name="Haridas S."/>
            <person name="Kuo A."/>
            <person name="Salamov A."/>
            <person name="Ahrendt S.R."/>
            <person name="Lipzen A."/>
            <person name="Sullivan W."/>
            <person name="Andreopoulos W.B."/>
            <person name="Clum A."/>
            <person name="Lindquist E."/>
            <person name="Daum C."/>
            <person name="Ramamoorthy G.K."/>
            <person name="Gryganskyi A."/>
            <person name="Culley D."/>
            <person name="Magnuson J.K."/>
            <person name="James T.Y."/>
            <person name="O'Malley M.A."/>
            <person name="Stajich J.E."/>
            <person name="Spatafora J.W."/>
            <person name="Visel A."/>
            <person name="Grigoriev I.V."/>
        </authorList>
    </citation>
    <scope>NUCLEOTIDE SEQUENCE [LARGE SCALE GENOMIC DNA]</scope>
    <source>
        <strain evidence="2 3">CBS 115471</strain>
    </source>
</reference>
<sequence length="411" mass="47538">MKQVTTIRARTHPNIVKFFASFSAGRRHPWGYGNEKECLHMLFEHTSGGNMRDWLIQTSAPETFADVGARQDHIAKSISSLIDAVTYIPKEIGGHVAFHHDLKPGNILRFGDHPATWKICDFGMANIKRTVITSETSRVSNGGIGTYEYQPPEYFQDDPSYSKVHGRPFDVWSLGCVLLELLTVWKYGWSETSGLKDLKKRMRENTQRTSPNRRRYMDSSGLPHDYSFHNNRSVVTSWIDELRENEENTWFSLVIGLVSEMLIEKAKRIFIWEVHMDLYEKENPRLSESKLTEFFHDVAQLSGNLNIDHNPLRRSMEKKKEWQVAVLKSKHWSDNLLEATPQQNMRNEDAAGPYSTLERCSHWKDFQNTPCFGRHEIDSRMAEEFKYSHFVGLHGLGGIGYDFLSSRMNSE</sequence>
<dbReference type="SMART" id="SM00220">
    <property type="entry name" value="S_TKc"/>
    <property type="match status" value="1"/>
</dbReference>